<evidence type="ECO:0000313" key="1">
    <source>
        <dbReference type="EMBL" id="GMF30197.1"/>
    </source>
</evidence>
<reference evidence="1" key="1">
    <citation type="submission" date="2023-04" db="EMBL/GenBank/DDBJ databases">
        <title>Phytophthora lilii NBRC 32176.</title>
        <authorList>
            <person name="Ichikawa N."/>
            <person name="Sato H."/>
            <person name="Tonouchi N."/>
        </authorList>
    </citation>
    <scope>NUCLEOTIDE SEQUENCE</scope>
    <source>
        <strain evidence="1">NBRC 32176</strain>
    </source>
</reference>
<evidence type="ECO:0000313" key="2">
    <source>
        <dbReference type="Proteomes" id="UP001165083"/>
    </source>
</evidence>
<dbReference type="Proteomes" id="UP001165083">
    <property type="component" value="Unassembled WGS sequence"/>
</dbReference>
<keyword evidence="2" id="KW-1185">Reference proteome</keyword>
<dbReference type="EMBL" id="BSXW01000821">
    <property type="protein sequence ID" value="GMF30197.1"/>
    <property type="molecule type" value="Genomic_DNA"/>
</dbReference>
<accession>A0A9W6U6X5</accession>
<organism evidence="1 2">
    <name type="scientific">Phytophthora lilii</name>
    <dbReference type="NCBI Taxonomy" id="2077276"/>
    <lineage>
        <taxon>Eukaryota</taxon>
        <taxon>Sar</taxon>
        <taxon>Stramenopiles</taxon>
        <taxon>Oomycota</taxon>
        <taxon>Peronosporomycetes</taxon>
        <taxon>Peronosporales</taxon>
        <taxon>Peronosporaceae</taxon>
        <taxon>Phytophthora</taxon>
    </lineage>
</organism>
<dbReference type="Gene3D" id="3.90.25.10">
    <property type="entry name" value="UDP-galactose 4-epimerase, domain 1"/>
    <property type="match status" value="1"/>
</dbReference>
<dbReference type="OrthoDB" id="102892at2759"/>
<name>A0A9W6U6X5_9STRA</name>
<dbReference type="Gene3D" id="3.40.50.720">
    <property type="entry name" value="NAD(P)-binding Rossmann-like Domain"/>
    <property type="match status" value="1"/>
</dbReference>
<proteinExistence type="predicted"/>
<sequence length="88" mass="9855">MEGPNTIKKEVQDVLTQHQLPFTIFNTGLFAEYVAPFLNYNYSEGYMNVVGKGEMAFNITPRAEVGRFVAHVLSTAQKSDLQGARIPF</sequence>
<protein>
    <submittedName>
        <fullName evidence="1">Unnamed protein product</fullName>
    </submittedName>
</protein>
<gene>
    <name evidence="1" type="ORF">Plil01_001287400</name>
</gene>
<dbReference type="AlphaFoldDB" id="A0A9W6U6X5"/>
<comment type="caution">
    <text evidence="1">The sequence shown here is derived from an EMBL/GenBank/DDBJ whole genome shotgun (WGS) entry which is preliminary data.</text>
</comment>